<dbReference type="GeneID" id="303297538"/>
<keyword evidence="2" id="KW-1133">Transmembrane helix</keyword>
<keyword evidence="2" id="KW-0812">Transmembrane</keyword>
<accession>A0ABW0FD15</accession>
<dbReference type="Proteomes" id="UP001595937">
    <property type="component" value="Unassembled WGS sequence"/>
</dbReference>
<evidence type="ECO:0000256" key="1">
    <source>
        <dbReference type="SAM" id="MobiDB-lite"/>
    </source>
</evidence>
<feature type="transmembrane region" description="Helical" evidence="2">
    <location>
        <begin position="70"/>
        <end position="87"/>
    </location>
</feature>
<comment type="caution">
    <text evidence="3">The sequence shown here is derived from an EMBL/GenBank/DDBJ whole genome shotgun (WGS) entry which is preliminary data.</text>
</comment>
<dbReference type="RefSeq" id="WP_193115815.1">
    <property type="nucleotide sequence ID" value="NZ_BAAAIR010000038.1"/>
</dbReference>
<protein>
    <submittedName>
        <fullName evidence="3">Uncharacterized protein</fullName>
    </submittedName>
</protein>
<evidence type="ECO:0000256" key="2">
    <source>
        <dbReference type="SAM" id="Phobius"/>
    </source>
</evidence>
<evidence type="ECO:0000313" key="4">
    <source>
        <dbReference type="Proteomes" id="UP001595937"/>
    </source>
</evidence>
<dbReference type="EMBL" id="JBHSLN010000020">
    <property type="protein sequence ID" value="MFC5297297.1"/>
    <property type="molecule type" value="Genomic_DNA"/>
</dbReference>
<gene>
    <name evidence="3" type="ORF">ACFPK8_07210</name>
</gene>
<name>A0ABW0FD15_9MICO</name>
<keyword evidence="4" id="KW-1185">Reference proteome</keyword>
<proteinExistence type="predicted"/>
<sequence length="144" mass="15450">MANSTGPDGMPQGPFDQDPARHDQGSHSALPFREDRDGDTQWNADFDATVSEHETATGDRANLVRSIGKAVFFLVVVAFIGGTWLFISRQRAEIGADFAGSTDDSGGGLLDSLPFTPMGLVFGLFIVVIVLTPVVKAVRRSLKK</sequence>
<feature type="transmembrane region" description="Helical" evidence="2">
    <location>
        <begin position="115"/>
        <end position="135"/>
    </location>
</feature>
<organism evidence="3 4">
    <name type="scientific">Brachybacterium tyrofermentans</name>
    <dbReference type="NCBI Taxonomy" id="47848"/>
    <lineage>
        <taxon>Bacteria</taxon>
        <taxon>Bacillati</taxon>
        <taxon>Actinomycetota</taxon>
        <taxon>Actinomycetes</taxon>
        <taxon>Micrococcales</taxon>
        <taxon>Dermabacteraceae</taxon>
        <taxon>Brachybacterium</taxon>
    </lineage>
</organism>
<reference evidence="4" key="1">
    <citation type="journal article" date="2019" name="Int. J. Syst. Evol. Microbiol.">
        <title>The Global Catalogue of Microorganisms (GCM) 10K type strain sequencing project: providing services to taxonomists for standard genome sequencing and annotation.</title>
        <authorList>
            <consortium name="The Broad Institute Genomics Platform"/>
            <consortium name="The Broad Institute Genome Sequencing Center for Infectious Disease"/>
            <person name="Wu L."/>
            <person name="Ma J."/>
        </authorList>
    </citation>
    <scope>NUCLEOTIDE SEQUENCE [LARGE SCALE GENOMIC DNA]</scope>
    <source>
        <strain evidence="4">CGMCC 1.16455</strain>
    </source>
</reference>
<feature type="region of interest" description="Disordered" evidence="1">
    <location>
        <begin position="1"/>
        <end position="45"/>
    </location>
</feature>
<evidence type="ECO:0000313" key="3">
    <source>
        <dbReference type="EMBL" id="MFC5297297.1"/>
    </source>
</evidence>
<keyword evidence="2" id="KW-0472">Membrane</keyword>